<dbReference type="RefSeq" id="WP_126364915.1">
    <property type="nucleotide sequence ID" value="NZ_CP034546.1"/>
</dbReference>
<evidence type="ECO:0000256" key="1">
    <source>
        <dbReference type="SAM" id="MobiDB-lite"/>
    </source>
</evidence>
<evidence type="ECO:0000313" key="2">
    <source>
        <dbReference type="EMBL" id="AZQ53179.1"/>
    </source>
</evidence>
<evidence type="ECO:0000313" key="3">
    <source>
        <dbReference type="Proteomes" id="UP000277191"/>
    </source>
</evidence>
<proteinExistence type="predicted"/>
<protein>
    <submittedName>
        <fullName evidence="2">Uncharacterized protein</fullName>
    </submittedName>
</protein>
<dbReference type="EMBL" id="CP034546">
    <property type="protein sequence ID" value="AZQ53179.1"/>
    <property type="molecule type" value="Genomic_DNA"/>
</dbReference>
<feature type="region of interest" description="Disordered" evidence="1">
    <location>
        <begin position="117"/>
        <end position="139"/>
    </location>
</feature>
<feature type="compositionally biased region" description="Polar residues" evidence="1">
    <location>
        <begin position="125"/>
        <end position="139"/>
    </location>
</feature>
<name>A0A3Q9F5F8_9BURK</name>
<dbReference type="AlphaFoldDB" id="A0A3Q9F5F8"/>
<reference evidence="2 3" key="1">
    <citation type="submission" date="2018-12" db="EMBL/GenBank/DDBJ databases">
        <title>Cadmium resistance mechanism in endophytic bacteria Burkholderia cenocepacia YG-3.</title>
        <authorList>
            <person name="Zhang X."/>
            <person name="Wang X."/>
            <person name="Zhu Y."/>
        </authorList>
    </citation>
    <scope>NUCLEOTIDE SEQUENCE [LARGE SCALE GENOMIC DNA]</scope>
    <source>
        <strain evidence="2 3">YG-3</strain>
    </source>
</reference>
<sequence>MTKDTQRPPVWRPIEFLPILLYLVDAQLDEARATFDKLTRHIAEGCMPDHAMHERVRHHYTHQRKLLPIQYEQFMRWQWEATTAEQRDMLGRVGARADHLAALYDSIIAWLDESARATSGVKPPNDSSTRVPFQTISVD</sequence>
<accession>A0A3Q9F5F8</accession>
<dbReference type="Proteomes" id="UP000277191">
    <property type="component" value="Chromosome 2"/>
</dbReference>
<organism evidence="2 3">
    <name type="scientific">Burkholderia cenocepacia</name>
    <dbReference type="NCBI Taxonomy" id="95486"/>
    <lineage>
        <taxon>Bacteria</taxon>
        <taxon>Pseudomonadati</taxon>
        <taxon>Pseudomonadota</taxon>
        <taxon>Betaproteobacteria</taxon>
        <taxon>Burkholderiales</taxon>
        <taxon>Burkholderiaceae</taxon>
        <taxon>Burkholderia</taxon>
        <taxon>Burkholderia cepacia complex</taxon>
    </lineage>
</organism>
<gene>
    <name evidence="2" type="ORF">D5R55_19595</name>
</gene>